<name>A0A9X1LZQ1_9MICC</name>
<evidence type="ECO:0000313" key="3">
    <source>
        <dbReference type="Proteomes" id="UP001139264"/>
    </source>
</evidence>
<proteinExistence type="predicted"/>
<dbReference type="Gene3D" id="3.10.180.10">
    <property type="entry name" value="2,3-Dihydroxybiphenyl 1,2-Dioxygenase, domain 1"/>
    <property type="match status" value="1"/>
</dbReference>
<dbReference type="InterPro" id="IPR041581">
    <property type="entry name" value="Glyoxalase_6"/>
</dbReference>
<feature type="domain" description="Glyoxalase-like" evidence="1">
    <location>
        <begin position="6"/>
        <end position="144"/>
    </location>
</feature>
<accession>A0A9X1LZQ1</accession>
<dbReference type="EMBL" id="JAJFZP010000004">
    <property type="protein sequence ID" value="MCC3268366.1"/>
    <property type="molecule type" value="Genomic_DNA"/>
</dbReference>
<dbReference type="Pfam" id="PF18029">
    <property type="entry name" value="Glyoxalase_6"/>
    <property type="match status" value="1"/>
</dbReference>
<gene>
    <name evidence="2" type="ORF">LJ751_03180</name>
</gene>
<evidence type="ECO:0000259" key="1">
    <source>
        <dbReference type="Pfam" id="PF18029"/>
    </source>
</evidence>
<reference evidence="2" key="1">
    <citation type="submission" date="2021-10" db="EMBL/GenBank/DDBJ databases">
        <title>Novel species in genus Arthrobacter.</title>
        <authorList>
            <person name="Liu Y."/>
        </authorList>
    </citation>
    <scope>NUCLEOTIDE SEQUENCE</scope>
    <source>
        <strain evidence="2">Zg-Y809</strain>
    </source>
</reference>
<organism evidence="2 3">
    <name type="scientific">Arthrobacter gengyunqii</name>
    <dbReference type="NCBI Taxonomy" id="2886940"/>
    <lineage>
        <taxon>Bacteria</taxon>
        <taxon>Bacillati</taxon>
        <taxon>Actinomycetota</taxon>
        <taxon>Actinomycetes</taxon>
        <taxon>Micrococcales</taxon>
        <taxon>Micrococcaceae</taxon>
        <taxon>Arthrobacter</taxon>
    </lineage>
</organism>
<dbReference type="PANTHER" id="PTHR35908">
    <property type="entry name" value="HYPOTHETICAL FUSION PROTEIN"/>
    <property type="match status" value="1"/>
</dbReference>
<dbReference type="Proteomes" id="UP001139264">
    <property type="component" value="Unassembled WGS sequence"/>
</dbReference>
<comment type="caution">
    <text evidence="2">The sequence shown here is derived from an EMBL/GenBank/DDBJ whole genome shotgun (WGS) entry which is preliminary data.</text>
</comment>
<dbReference type="PANTHER" id="PTHR35908:SF1">
    <property type="entry name" value="CONSERVED PROTEIN"/>
    <property type="match status" value="1"/>
</dbReference>
<dbReference type="SUPFAM" id="SSF54593">
    <property type="entry name" value="Glyoxalase/Bleomycin resistance protein/Dihydroxybiphenyl dioxygenase"/>
    <property type="match status" value="1"/>
</dbReference>
<dbReference type="RefSeq" id="WP_227906873.1">
    <property type="nucleotide sequence ID" value="NZ_CP095461.1"/>
</dbReference>
<evidence type="ECO:0000313" key="2">
    <source>
        <dbReference type="EMBL" id="MCC3268366.1"/>
    </source>
</evidence>
<sequence length="145" mass="16387">MSFNIQICVDCENAHEQADWWAETLGWVVEPLDQAMIDSLLDQGTISPDMLVDHKGQRRWRDGAAICRESEVGSSERLRILFQPVPEPKTAKDRIHLDVHINGADKDVIRAELEARGATFLYSEQQGPSSWYTMADPEGNEFCIA</sequence>
<dbReference type="InterPro" id="IPR029068">
    <property type="entry name" value="Glyas_Bleomycin-R_OHBP_Dase"/>
</dbReference>
<protein>
    <submittedName>
        <fullName evidence="2">VOC family protein</fullName>
    </submittedName>
</protein>
<dbReference type="AlphaFoldDB" id="A0A9X1LZQ1"/>